<protein>
    <recommendedName>
        <fullName evidence="1">Cupin type-1 domain-containing protein</fullName>
    </recommendedName>
</protein>
<dbReference type="InterPro" id="IPR014710">
    <property type="entry name" value="RmlC-like_jellyroll"/>
</dbReference>
<feature type="domain" description="Cupin type-1" evidence="1">
    <location>
        <begin position="46"/>
        <end position="158"/>
    </location>
</feature>
<reference evidence="2 3" key="1">
    <citation type="submission" date="2024-01" db="EMBL/GenBank/DDBJ databases">
        <title>The genomes of 5 underutilized Papilionoideae crops provide insights into root nodulation and disease resistanc.</title>
        <authorList>
            <person name="Jiang F."/>
        </authorList>
    </citation>
    <scope>NUCLEOTIDE SEQUENCE [LARGE SCALE GENOMIC DNA]</scope>
    <source>
        <strain evidence="2">DUOXIRENSHENG_FW03</strain>
        <tissue evidence="2">Leaves</tissue>
    </source>
</reference>
<gene>
    <name evidence="2" type="ORF">VNO78_09502</name>
</gene>
<dbReference type="InterPro" id="IPR011051">
    <property type="entry name" value="RmlC_Cupin_sf"/>
</dbReference>
<evidence type="ECO:0000259" key="1">
    <source>
        <dbReference type="SMART" id="SM00835"/>
    </source>
</evidence>
<evidence type="ECO:0000313" key="3">
    <source>
        <dbReference type="Proteomes" id="UP001386955"/>
    </source>
</evidence>
<dbReference type="EMBL" id="JAYMYS010000002">
    <property type="protein sequence ID" value="KAK7407549.1"/>
    <property type="molecule type" value="Genomic_DNA"/>
</dbReference>
<dbReference type="AlphaFoldDB" id="A0AAN9SZC6"/>
<dbReference type="PANTHER" id="PTHR31238">
    <property type="entry name" value="GERMIN-LIKE PROTEIN SUBFAMILY 3 MEMBER 3"/>
    <property type="match status" value="1"/>
</dbReference>
<dbReference type="InterPro" id="IPR006045">
    <property type="entry name" value="Cupin_1"/>
</dbReference>
<evidence type="ECO:0000313" key="2">
    <source>
        <dbReference type="EMBL" id="KAK7407549.1"/>
    </source>
</evidence>
<dbReference type="SUPFAM" id="SSF51182">
    <property type="entry name" value="RmlC-like cupins"/>
    <property type="match status" value="1"/>
</dbReference>
<dbReference type="SMART" id="SM00835">
    <property type="entry name" value="Cupin_1"/>
    <property type="match status" value="1"/>
</dbReference>
<dbReference type="Proteomes" id="UP001386955">
    <property type="component" value="Unassembled WGS sequence"/>
</dbReference>
<sequence>MKGDIETKMRNGKEDFKCDLRVKGDSPSGYTCKPPETVKASEFKIHLESGPYSNVFKSSLSTAFVKDFPAVNGFDLAAARADLLPGGSEILLMVKGDETSVGFVTTLSVYENTMKPGDITVFHMGKPRVQPVSVLLFGNTLSSNTVAQTTLLDVSQIQKLKPLFW</sequence>
<comment type="caution">
    <text evidence="2">The sequence shown here is derived from an EMBL/GenBank/DDBJ whole genome shotgun (WGS) entry which is preliminary data.</text>
</comment>
<keyword evidence="3" id="KW-1185">Reference proteome</keyword>
<accession>A0AAN9SZC6</accession>
<dbReference type="Gene3D" id="2.60.120.10">
    <property type="entry name" value="Jelly Rolls"/>
    <property type="match status" value="1"/>
</dbReference>
<proteinExistence type="predicted"/>
<organism evidence="2 3">
    <name type="scientific">Psophocarpus tetragonolobus</name>
    <name type="common">Winged bean</name>
    <name type="synonym">Dolichos tetragonolobus</name>
    <dbReference type="NCBI Taxonomy" id="3891"/>
    <lineage>
        <taxon>Eukaryota</taxon>
        <taxon>Viridiplantae</taxon>
        <taxon>Streptophyta</taxon>
        <taxon>Embryophyta</taxon>
        <taxon>Tracheophyta</taxon>
        <taxon>Spermatophyta</taxon>
        <taxon>Magnoliopsida</taxon>
        <taxon>eudicotyledons</taxon>
        <taxon>Gunneridae</taxon>
        <taxon>Pentapetalae</taxon>
        <taxon>rosids</taxon>
        <taxon>fabids</taxon>
        <taxon>Fabales</taxon>
        <taxon>Fabaceae</taxon>
        <taxon>Papilionoideae</taxon>
        <taxon>50 kb inversion clade</taxon>
        <taxon>NPAAA clade</taxon>
        <taxon>indigoferoid/millettioid clade</taxon>
        <taxon>Phaseoleae</taxon>
        <taxon>Psophocarpus</taxon>
    </lineage>
</organism>
<name>A0AAN9SZC6_PSOTE</name>